<feature type="region of interest" description="Disordered" evidence="3">
    <location>
        <begin position="244"/>
        <end position="294"/>
    </location>
</feature>
<feature type="compositionally biased region" description="Low complexity" evidence="3">
    <location>
        <begin position="872"/>
        <end position="891"/>
    </location>
</feature>
<evidence type="ECO:0000256" key="1">
    <source>
        <dbReference type="ARBA" id="ARBA00022750"/>
    </source>
</evidence>
<feature type="compositionally biased region" description="Low complexity" evidence="3">
    <location>
        <begin position="350"/>
        <end position="368"/>
    </location>
</feature>
<feature type="region of interest" description="Disordered" evidence="3">
    <location>
        <begin position="324"/>
        <end position="372"/>
    </location>
</feature>
<keyword evidence="1" id="KW-0378">Hydrolase</keyword>
<dbReference type="PANTHER" id="PTHR11439">
    <property type="entry name" value="GAG-POL-RELATED RETROTRANSPOSON"/>
    <property type="match status" value="1"/>
</dbReference>
<accession>A0A1W5CRW8</accession>
<dbReference type="Pfam" id="PF07727">
    <property type="entry name" value="RVT_2"/>
    <property type="match status" value="1"/>
</dbReference>
<dbReference type="InterPro" id="IPR013103">
    <property type="entry name" value="RVT_2"/>
</dbReference>
<feature type="compositionally biased region" description="Basic residues" evidence="3">
    <location>
        <begin position="327"/>
        <end position="346"/>
    </location>
</feature>
<evidence type="ECO:0000256" key="3">
    <source>
        <dbReference type="SAM" id="MobiDB-lite"/>
    </source>
</evidence>
<dbReference type="GO" id="GO:0015074">
    <property type="term" value="P:DNA integration"/>
    <property type="evidence" value="ECO:0007669"/>
    <property type="project" value="InterPro"/>
</dbReference>
<dbReference type="InterPro" id="IPR057670">
    <property type="entry name" value="SH3_retrovirus"/>
</dbReference>
<dbReference type="Gene3D" id="3.30.420.10">
    <property type="entry name" value="Ribonuclease H-like superfamily/Ribonuclease H"/>
    <property type="match status" value="1"/>
</dbReference>
<evidence type="ECO:0000313" key="5">
    <source>
        <dbReference type="EMBL" id="SLM33540.1"/>
    </source>
</evidence>
<dbReference type="GO" id="GO:0004190">
    <property type="term" value="F:aspartic-type endopeptidase activity"/>
    <property type="evidence" value="ECO:0007669"/>
    <property type="project" value="UniProtKB-KW"/>
</dbReference>
<feature type="compositionally biased region" description="Acidic residues" evidence="3">
    <location>
        <begin position="892"/>
        <end position="906"/>
    </location>
</feature>
<dbReference type="InterPro" id="IPR036397">
    <property type="entry name" value="RNaseH_sf"/>
</dbReference>
<feature type="compositionally biased region" description="Polar residues" evidence="3">
    <location>
        <begin position="961"/>
        <end position="977"/>
    </location>
</feature>
<evidence type="ECO:0000256" key="2">
    <source>
        <dbReference type="ARBA" id="ARBA00022884"/>
    </source>
</evidence>
<dbReference type="InterPro" id="IPR043502">
    <property type="entry name" value="DNA/RNA_pol_sf"/>
</dbReference>
<dbReference type="SUPFAM" id="SSF56672">
    <property type="entry name" value="DNA/RNA polymerases"/>
    <property type="match status" value="1"/>
</dbReference>
<evidence type="ECO:0000313" key="6">
    <source>
        <dbReference type="Proteomes" id="UP000192927"/>
    </source>
</evidence>
<name>A0A1W5CRW8_9LECA</name>
<organism evidence="5 6">
    <name type="scientific">Lasallia pustulata</name>
    <dbReference type="NCBI Taxonomy" id="136370"/>
    <lineage>
        <taxon>Eukaryota</taxon>
        <taxon>Fungi</taxon>
        <taxon>Dikarya</taxon>
        <taxon>Ascomycota</taxon>
        <taxon>Pezizomycotina</taxon>
        <taxon>Lecanoromycetes</taxon>
        <taxon>OSLEUM clade</taxon>
        <taxon>Umbilicariomycetidae</taxon>
        <taxon>Umbilicariales</taxon>
        <taxon>Umbilicariaceae</taxon>
        <taxon>Lasallia</taxon>
    </lineage>
</organism>
<sequence length="1588" mass="179329">MDTDALAKRRALPVLDRKNQKQWFELAITLLKSKGLYYVIEQDKIKYAWILGSERAAQAKASEDSSKDSSTTNTPRSENDGVDNITKGVKGMSFNGTWHVEKGPQYDQDEAKAWYELVICLDDFDQEFAAEFSSTKEKFDNLRLKYNKTRPIDNRENLAKLTAFKLEEGVSLEEAWVQIKSLRTKVVNAQPSLKSTFTEEYIFNILMSALPAEYATTIDAIDAQPHTLDAHEKLEKLQRKEERLKAANTDDTATLAKQFNKKRNAKPKGRKFSYGSDKDVEDSDNNGGDQKKGPNRGCYLCGGLHFYQDCKYGKEFMEFVKKEKREARRRAPARRSGQKTRGKKNKAYAADGNSGDDSSSSTSIASNDDSFDEEAQISRVDAKASKITPSSWIADSGASAHMTDNSTLFRELIEIRRRRIRVGGGEIWSDHKGIVELRLPNGESTLLEDCLLVPNLGVNLLSGVKVCEKGLRGSFDHNKLYFTKDEQRVIQAKRQGGVYVVSRIAPGYTERVFHSSAIDLDEAAAESGEDELTKAERERYRTYHRRFGHLGASKLRKLHKFTNLKKPIKIPKNSEICGMCRIAKMTNKINRKLAEWKEAPLELVQADICGPFPRSLRGYHYFIELIDIGTRRHWIILLKTRDEAVAKLNTWKLQVELESGKRLIAVRTDNAGELLKTIQGWAAQHGVCSEPTIPYNSHMNGPAERGIRATEENTRCMLEDAQLPIEFWCEAAEASTYQWNRIDEGPMKDGKPISAIEAWTRVQPQIDHMRAWGSVCYSHVPLKSQPRDARTDKLVPRGRIGVFMGYSDSTDKHFKVYAPDRGYTITSHVVDVDESKKGGSIDLRIRSSPTGQGTPNTLPDRIAHGRPRKQPARPIAPTTPIAPISPIALTPDEVEYEPPADPEQDLPADAPTVPINQPEEANENGGAEYYDEEGNKLQGETIVVDVPMADRNNGDGGIDNPGTTEQESVDSTAQNDAKNNEHVPLPSSRPASTEPVSPAPPMQHLTQSAPPVQAPSPYFLRKRKRSDSTPEFDHQTHKLIRAHIARLEIEEEMEEYEECMLAHFPGTNIPAPQSYQEAVSHPQYGKHWWKAIEAELHGLDGNQTFCEEIPPDGANCVSMKWVFTVKKNLDGTIERFKARLVAQGFTQVYGEDFTETFTPTVRADTLRLFLAIAAKEDQELQTIDIRNAFTESKLKERIYLIPAEGMKVRKGYMLRALRSLYGLKQAARDWNKLCTKTLIEAGFVQSLADPCLFVHHERNLSLLVYVDDMVVSGKLMSEVTWFKRFMASKFNIQDLKDTSKILGMRVTRDRANRTLWLDQEQYINNMCARFGITQASFKKNLKPLNGYDQIQPAMEGERYIDVSEYQQAVGSFMHAMVYTRPDIAFATGKVAQFMSAPVERHGQAVKNLLRYLKTTASFKLRFGPGGVSRLVVYTDSDWGGDRADRKSTSGSVAKFYDGSISWGSKKQKSVSTSSTESEYVAMSMNAKQGQWFAQVLRDLDRGKYIGSDPRMVQMRGDNQGALELIKNPHLHDRSKHIDIQYHYVRDLYEDGRIELEYVPTDEMPADGLTKPLESIKFARFRQMLGMVQ</sequence>
<dbReference type="CDD" id="cd09272">
    <property type="entry name" value="RNase_HI_RT_Ty1"/>
    <property type="match status" value="1"/>
</dbReference>
<proteinExistence type="predicted"/>
<feature type="region of interest" description="Disordered" evidence="3">
    <location>
        <begin position="948"/>
        <end position="1016"/>
    </location>
</feature>
<reference evidence="6" key="1">
    <citation type="submission" date="2017-03" db="EMBL/GenBank/DDBJ databases">
        <authorList>
            <person name="Sharma R."/>
            <person name="Thines M."/>
        </authorList>
    </citation>
    <scope>NUCLEOTIDE SEQUENCE [LARGE SCALE GENOMIC DNA]</scope>
</reference>
<feature type="region of interest" description="Disordered" evidence="3">
    <location>
        <begin position="840"/>
        <end position="934"/>
    </location>
</feature>
<dbReference type="Pfam" id="PF22936">
    <property type="entry name" value="Pol_BBD"/>
    <property type="match status" value="1"/>
</dbReference>
<feature type="domain" description="Integrase catalytic" evidence="4">
    <location>
        <begin position="596"/>
        <end position="760"/>
    </location>
</feature>
<dbReference type="GO" id="GO:0003723">
    <property type="term" value="F:RNA binding"/>
    <property type="evidence" value="ECO:0007669"/>
    <property type="project" value="UniProtKB-KW"/>
</dbReference>
<dbReference type="PANTHER" id="PTHR11439:SF483">
    <property type="entry name" value="PEPTIDE SYNTHASE GLIP-LIKE, PUTATIVE (AFU_ORTHOLOGUE AFUA_3G12920)-RELATED"/>
    <property type="match status" value="1"/>
</dbReference>
<keyword evidence="2" id="KW-0694">RNA-binding</keyword>
<dbReference type="SUPFAM" id="SSF53098">
    <property type="entry name" value="Ribonuclease H-like"/>
    <property type="match status" value="1"/>
</dbReference>
<dbReference type="Proteomes" id="UP000192927">
    <property type="component" value="Unassembled WGS sequence"/>
</dbReference>
<dbReference type="InterPro" id="IPR054722">
    <property type="entry name" value="PolX-like_BBD"/>
</dbReference>
<dbReference type="GO" id="GO:0005634">
    <property type="term" value="C:nucleus"/>
    <property type="evidence" value="ECO:0007669"/>
    <property type="project" value="UniProtKB-ARBA"/>
</dbReference>
<feature type="compositionally biased region" description="Basic residues" evidence="3">
    <location>
        <begin position="259"/>
        <end position="271"/>
    </location>
</feature>
<feature type="compositionally biased region" description="Polar residues" evidence="3">
    <location>
        <begin position="847"/>
        <end position="857"/>
    </location>
</feature>
<protein>
    <submittedName>
        <fullName evidence="5">Related to retrotransposon hobase</fullName>
    </submittedName>
</protein>
<keyword evidence="1" id="KW-0645">Protease</keyword>
<keyword evidence="6" id="KW-1185">Reference proteome</keyword>
<dbReference type="InterPro" id="IPR001584">
    <property type="entry name" value="Integrase_cat-core"/>
</dbReference>
<keyword evidence="1" id="KW-0064">Aspartyl protease</keyword>
<dbReference type="EMBL" id="FWEW01000060">
    <property type="protein sequence ID" value="SLM33540.1"/>
    <property type="molecule type" value="Genomic_DNA"/>
</dbReference>
<evidence type="ECO:0000259" key="4">
    <source>
        <dbReference type="PROSITE" id="PS50994"/>
    </source>
</evidence>
<dbReference type="Pfam" id="PF14223">
    <property type="entry name" value="Retrotran_gag_2"/>
    <property type="match status" value="1"/>
</dbReference>
<feature type="region of interest" description="Disordered" evidence="3">
    <location>
        <begin position="60"/>
        <end position="88"/>
    </location>
</feature>
<dbReference type="Pfam" id="PF25597">
    <property type="entry name" value="SH3_retrovirus"/>
    <property type="match status" value="1"/>
</dbReference>
<dbReference type="InterPro" id="IPR012337">
    <property type="entry name" value="RNaseH-like_sf"/>
</dbReference>
<dbReference type="PROSITE" id="PS50994">
    <property type="entry name" value="INTEGRASE"/>
    <property type="match status" value="1"/>
</dbReference>